<sequence>MYAYTRREREEERILQVSEYETAFLGWVGRYLKQDPASILSEGSSIAGAAVRKIAKKLSMAAIARRKESEVSIKISTARLENGIPEPMDDRPVDDNAADDSSSSDAEVDATGKYSVDTFHGTRVVVQPCGTIKPVGRGGNILRFRMERKTAQDLMKLGTPSIYFSPEEIRLQLGNDIVYRKQIERLLASPQGPHWLIQYHHETQVIQETRARVEGKTQPPTGIQHLAAPNRPTNSVGGSQWKNGELQRKLRQGSNFECRPMKNGSNMGRVCVRGVQFLVPEEADFKSVSIQCEVNPEAIEHKYKCATNLEQGDPAYRLGVRIKFTSKIDNEEKVIWASLGGQCNTKKLNSLVDFLDGQDDEWTAQQPRRFLDRYPSKGRTKITYTS</sequence>
<keyword evidence="3" id="KW-1185">Reference proteome</keyword>
<reference evidence="2 3" key="1">
    <citation type="submission" date="2015-09" db="EMBL/GenBank/DDBJ databases">
        <title>Host preference determinants of Valsa canker pathogens revealed by comparative genomics.</title>
        <authorList>
            <person name="Yin Z."/>
            <person name="Huang L."/>
        </authorList>
    </citation>
    <scope>NUCLEOTIDE SEQUENCE [LARGE SCALE GENOMIC DNA]</scope>
    <source>
        <strain evidence="2 3">YSFL</strain>
    </source>
</reference>
<proteinExistence type="predicted"/>
<feature type="region of interest" description="Disordered" evidence="1">
    <location>
        <begin position="217"/>
        <end position="241"/>
    </location>
</feature>
<feature type="region of interest" description="Disordered" evidence="1">
    <location>
        <begin position="81"/>
        <end position="110"/>
    </location>
</feature>
<evidence type="ECO:0000313" key="2">
    <source>
        <dbReference type="EMBL" id="ROV88508.1"/>
    </source>
</evidence>
<organism evidence="2 3">
    <name type="scientific">Cytospora chrysosperma</name>
    <name type="common">Cytospora canker fungus</name>
    <name type="synonym">Sphaeria chrysosperma</name>
    <dbReference type="NCBI Taxonomy" id="252740"/>
    <lineage>
        <taxon>Eukaryota</taxon>
        <taxon>Fungi</taxon>
        <taxon>Dikarya</taxon>
        <taxon>Ascomycota</taxon>
        <taxon>Pezizomycotina</taxon>
        <taxon>Sordariomycetes</taxon>
        <taxon>Sordariomycetidae</taxon>
        <taxon>Diaporthales</taxon>
        <taxon>Cytosporaceae</taxon>
        <taxon>Cytospora</taxon>
    </lineage>
</organism>
<dbReference type="AlphaFoldDB" id="A0A423VC22"/>
<evidence type="ECO:0000313" key="3">
    <source>
        <dbReference type="Proteomes" id="UP000284375"/>
    </source>
</evidence>
<comment type="caution">
    <text evidence="2">The sequence shown here is derived from an EMBL/GenBank/DDBJ whole genome shotgun (WGS) entry which is preliminary data.</text>
</comment>
<protein>
    <submittedName>
        <fullName evidence="2">Uncharacterized protein</fullName>
    </submittedName>
</protein>
<dbReference type="Proteomes" id="UP000284375">
    <property type="component" value="Unassembled WGS sequence"/>
</dbReference>
<accession>A0A423VC22</accession>
<name>A0A423VC22_CYTCH</name>
<evidence type="ECO:0000256" key="1">
    <source>
        <dbReference type="SAM" id="MobiDB-lite"/>
    </source>
</evidence>
<feature type="compositionally biased region" description="Polar residues" evidence="1">
    <location>
        <begin position="231"/>
        <end position="241"/>
    </location>
</feature>
<dbReference type="EMBL" id="LJZO01000066">
    <property type="protein sequence ID" value="ROV88508.1"/>
    <property type="molecule type" value="Genomic_DNA"/>
</dbReference>
<dbReference type="OrthoDB" id="4660712at2759"/>
<gene>
    <name evidence="2" type="ORF">VSDG_09308</name>
</gene>